<comment type="subcellular location">
    <subcellularLocation>
        <location evidence="1">Membrane</location>
        <topology evidence="1">Multi-pass membrane protein</topology>
    </subcellularLocation>
</comment>
<reference evidence="7 8" key="1">
    <citation type="submission" date="2020-08" db="EMBL/GenBank/DDBJ databases">
        <title>Plant Genome Project.</title>
        <authorList>
            <person name="Zhang R.-G."/>
        </authorList>
    </citation>
    <scope>NUCLEOTIDE SEQUENCE [LARGE SCALE GENOMIC DNA]</scope>
    <source>
        <tissue evidence="7">Rhizome</tissue>
    </source>
</reference>
<evidence type="ECO:0000256" key="2">
    <source>
        <dbReference type="ARBA" id="ARBA00022692"/>
    </source>
</evidence>
<feature type="transmembrane region" description="Helical" evidence="6">
    <location>
        <begin position="80"/>
        <end position="98"/>
    </location>
</feature>
<dbReference type="GO" id="GO:0008320">
    <property type="term" value="F:protein transmembrane transporter activity"/>
    <property type="evidence" value="ECO:0007669"/>
    <property type="project" value="TreeGrafter"/>
</dbReference>
<evidence type="ECO:0000256" key="5">
    <source>
        <dbReference type="SAM" id="Coils"/>
    </source>
</evidence>
<dbReference type="PANTHER" id="PTHR14110">
    <property type="entry name" value="MITOCHONDRIAL IMPORT INNER MEMBRANE TRANSLOCASE SUBUNIT TIM22"/>
    <property type="match status" value="1"/>
</dbReference>
<evidence type="ECO:0000256" key="6">
    <source>
        <dbReference type="SAM" id="Phobius"/>
    </source>
</evidence>
<evidence type="ECO:0000256" key="1">
    <source>
        <dbReference type="ARBA" id="ARBA00004141"/>
    </source>
</evidence>
<dbReference type="Proteomes" id="UP000734854">
    <property type="component" value="Unassembled WGS sequence"/>
</dbReference>
<organism evidence="7 8">
    <name type="scientific">Zingiber officinale</name>
    <name type="common">Ginger</name>
    <name type="synonym">Amomum zingiber</name>
    <dbReference type="NCBI Taxonomy" id="94328"/>
    <lineage>
        <taxon>Eukaryota</taxon>
        <taxon>Viridiplantae</taxon>
        <taxon>Streptophyta</taxon>
        <taxon>Embryophyta</taxon>
        <taxon>Tracheophyta</taxon>
        <taxon>Spermatophyta</taxon>
        <taxon>Magnoliopsida</taxon>
        <taxon>Liliopsida</taxon>
        <taxon>Zingiberales</taxon>
        <taxon>Zingiberaceae</taxon>
        <taxon>Zingiber</taxon>
    </lineage>
</organism>
<protein>
    <recommendedName>
        <fullName evidence="9">Mitochondrial import inner membrane translocase subunit Tim17/Tim22/Tim23 family protein</fullName>
    </recommendedName>
</protein>
<keyword evidence="8" id="KW-1185">Reference proteome</keyword>
<dbReference type="GO" id="GO:0045039">
    <property type="term" value="P:protein insertion into mitochondrial inner membrane"/>
    <property type="evidence" value="ECO:0007669"/>
    <property type="project" value="InterPro"/>
</dbReference>
<dbReference type="InterPro" id="IPR039175">
    <property type="entry name" value="TIM22"/>
</dbReference>
<sequence>MSRTVMGLQNPESEKSYLAVSGCYRRPNWKPFATVIVPASGLCADLLSSPFSGAMSEISSEGASTGASDSRSSEGWKQRIIVSTLLAGVVGGGAGLISKHGKTLGVGVTAASVAANFAIATGCYCSAREIARDARASNPDDLMNSIVGGLASGAILGRLQGGQLGAAKYAILFAAAGTAVDFTTIQLRPYFQSFISSVRDRKSNWSLPEWSPIQILDEEALAAKRAREEQQFAQRRLGEFRKEES</sequence>
<name>A0A8J5CT04_ZINOF</name>
<feature type="transmembrane region" description="Helical" evidence="6">
    <location>
        <begin position="104"/>
        <end position="125"/>
    </location>
</feature>
<dbReference type="GO" id="GO:0030943">
    <property type="term" value="F:mitochondrion targeting sequence binding"/>
    <property type="evidence" value="ECO:0007669"/>
    <property type="project" value="TreeGrafter"/>
</dbReference>
<keyword evidence="2 6" id="KW-0812">Transmembrane</keyword>
<evidence type="ECO:0000256" key="4">
    <source>
        <dbReference type="ARBA" id="ARBA00023136"/>
    </source>
</evidence>
<keyword evidence="3 6" id="KW-1133">Transmembrane helix</keyword>
<keyword evidence="4 6" id="KW-0472">Membrane</keyword>
<proteinExistence type="predicted"/>
<dbReference type="EMBL" id="JACMSC010000022">
    <property type="protein sequence ID" value="KAG6468784.1"/>
    <property type="molecule type" value="Genomic_DNA"/>
</dbReference>
<evidence type="ECO:0008006" key="9">
    <source>
        <dbReference type="Google" id="ProtNLM"/>
    </source>
</evidence>
<accession>A0A8J5CT04</accession>
<feature type="coiled-coil region" evidence="5">
    <location>
        <begin position="216"/>
        <end position="243"/>
    </location>
</feature>
<keyword evidence="5" id="KW-0175">Coiled coil</keyword>
<gene>
    <name evidence="7" type="ORF">ZIOFF_073477</name>
</gene>
<comment type="caution">
    <text evidence="7">The sequence shown here is derived from an EMBL/GenBank/DDBJ whole genome shotgun (WGS) entry which is preliminary data.</text>
</comment>
<dbReference type="GO" id="GO:0042721">
    <property type="term" value="C:TIM22 mitochondrial import inner membrane insertion complex"/>
    <property type="evidence" value="ECO:0007669"/>
    <property type="project" value="InterPro"/>
</dbReference>
<dbReference type="PANTHER" id="PTHR14110:SF10">
    <property type="entry name" value="OS04G0376100 PROTEIN"/>
    <property type="match status" value="1"/>
</dbReference>
<evidence type="ECO:0000313" key="8">
    <source>
        <dbReference type="Proteomes" id="UP000734854"/>
    </source>
</evidence>
<evidence type="ECO:0000313" key="7">
    <source>
        <dbReference type="EMBL" id="KAG6468784.1"/>
    </source>
</evidence>
<dbReference type="AlphaFoldDB" id="A0A8J5CT04"/>
<evidence type="ECO:0000256" key="3">
    <source>
        <dbReference type="ARBA" id="ARBA00022989"/>
    </source>
</evidence>
<dbReference type="OrthoDB" id="1913277at2759"/>